<name>A0A928HEF3_9BACT</name>
<evidence type="ECO:0008006" key="4">
    <source>
        <dbReference type="Google" id="ProtNLM"/>
    </source>
</evidence>
<evidence type="ECO:0000313" key="2">
    <source>
        <dbReference type="EMBL" id="MBE6420613.1"/>
    </source>
</evidence>
<evidence type="ECO:0000256" key="1">
    <source>
        <dbReference type="SAM" id="SignalP"/>
    </source>
</evidence>
<dbReference type="EMBL" id="SUVG01000001">
    <property type="protein sequence ID" value="MBE6420613.1"/>
    <property type="molecule type" value="Genomic_DNA"/>
</dbReference>
<accession>A0A928HEF3</accession>
<feature type="chain" id="PRO_5036920173" description="Penicillin-binding protein activator LpoB" evidence="1">
    <location>
        <begin position="19"/>
        <end position="145"/>
    </location>
</feature>
<feature type="signal peptide" evidence="1">
    <location>
        <begin position="1"/>
        <end position="18"/>
    </location>
</feature>
<dbReference type="Proteomes" id="UP000725649">
    <property type="component" value="Unassembled WGS sequence"/>
</dbReference>
<protein>
    <recommendedName>
        <fullName evidence="4">Penicillin-binding protein activator LpoB</fullName>
    </recommendedName>
</protein>
<keyword evidence="1" id="KW-0732">Signal</keyword>
<comment type="caution">
    <text evidence="2">The sequence shown here is derived from an EMBL/GenBank/DDBJ whole genome shotgun (WGS) entry which is preliminary data.</text>
</comment>
<dbReference type="PROSITE" id="PS51257">
    <property type="entry name" value="PROKAR_LIPOPROTEIN"/>
    <property type="match status" value="1"/>
</dbReference>
<organism evidence="2 3">
    <name type="scientific">Candidatus Avelusimicrobium gallicola</name>
    <dbReference type="NCBI Taxonomy" id="2562704"/>
    <lineage>
        <taxon>Bacteria</taxon>
        <taxon>Pseudomonadati</taxon>
        <taxon>Elusimicrobiota</taxon>
        <taxon>Elusimicrobia</taxon>
        <taxon>Elusimicrobiales</taxon>
        <taxon>Elusimicrobiaceae</taxon>
        <taxon>Candidatus Avelusimicrobium</taxon>
    </lineage>
</organism>
<dbReference type="AlphaFoldDB" id="A0A928HEF3"/>
<gene>
    <name evidence="2" type="ORF">E7027_00460</name>
</gene>
<proteinExistence type="predicted"/>
<evidence type="ECO:0000313" key="3">
    <source>
        <dbReference type="Proteomes" id="UP000725649"/>
    </source>
</evidence>
<sequence length="145" mass="15835">MKKLLLLTFACIGLGACATLDQTNVDWIPIGPDFPATKAKDVEIIGGREDVSRPYGNLGLLRIKNLKPDRQTLLMGVEKGRKIAASKGADAIQIGQYNSAEDGASEPRVTLIIYAIKYVDNLTEEDEKAIEDFKVLGILNERSDS</sequence>
<reference evidence="2" key="1">
    <citation type="submission" date="2019-04" db="EMBL/GenBank/DDBJ databases">
        <title>Evolution of Biomass-Degrading Anaerobic Consortia Revealed by Metagenomics.</title>
        <authorList>
            <person name="Peng X."/>
        </authorList>
    </citation>
    <scope>NUCLEOTIDE SEQUENCE</scope>
    <source>
        <strain evidence="2">SIG66</strain>
    </source>
</reference>